<dbReference type="Proteomes" id="UP000245783">
    <property type="component" value="Unassembled WGS sequence"/>
</dbReference>
<dbReference type="EMBL" id="KZ819419">
    <property type="protein sequence ID" value="PWN40376.1"/>
    <property type="molecule type" value="Genomic_DNA"/>
</dbReference>
<evidence type="ECO:0000313" key="3">
    <source>
        <dbReference type="Proteomes" id="UP000245783"/>
    </source>
</evidence>
<reference evidence="2 3" key="1">
    <citation type="journal article" date="2018" name="Mol. Biol. Evol.">
        <title>Broad Genomic Sampling Reveals a Smut Pathogenic Ancestry of the Fungal Clade Ustilaginomycotina.</title>
        <authorList>
            <person name="Kijpornyongpan T."/>
            <person name="Mondo S.J."/>
            <person name="Barry K."/>
            <person name="Sandor L."/>
            <person name="Lee J."/>
            <person name="Lipzen A."/>
            <person name="Pangilinan J."/>
            <person name="LaButti K."/>
            <person name="Hainaut M."/>
            <person name="Henrissat B."/>
            <person name="Grigoriev I.V."/>
            <person name="Spatafora J.W."/>
            <person name="Aime M.C."/>
        </authorList>
    </citation>
    <scope>NUCLEOTIDE SEQUENCE [LARGE SCALE GENOMIC DNA]</scope>
    <source>
        <strain evidence="2 3">MCA 4658</strain>
    </source>
</reference>
<feature type="compositionally biased region" description="Polar residues" evidence="1">
    <location>
        <begin position="113"/>
        <end position="130"/>
    </location>
</feature>
<keyword evidence="3" id="KW-1185">Reference proteome</keyword>
<evidence type="ECO:0000256" key="1">
    <source>
        <dbReference type="SAM" id="MobiDB-lite"/>
    </source>
</evidence>
<dbReference type="RefSeq" id="XP_025367536.1">
    <property type="nucleotide sequence ID" value="XM_025511060.1"/>
</dbReference>
<sequence length="189" mass="19388">MTAAGIVAAASAWGGGKLLWHWGKNAMAARQAYQQRQQQLRLERNAVLGIPVPEVHRVLHAEIGGSRTPSPVVSGSSSPRAHLPNESHHSSNAAETSTIEGAGSPRAQIPAGRTSTTGEVELSRVSSSGSGPHAHTPADTASSSGASTQPTTVQHRPATPSLPANAPPGTAWGHVTQHADGVPYLPPSP</sequence>
<dbReference type="GeneID" id="37032930"/>
<dbReference type="InParanoid" id="A0A316VRZ6"/>
<name>A0A316VRZ6_9BASI</name>
<evidence type="ECO:0000313" key="2">
    <source>
        <dbReference type="EMBL" id="PWN40376.1"/>
    </source>
</evidence>
<organism evidence="2 3">
    <name type="scientific">Ceraceosorus guamensis</name>
    <dbReference type="NCBI Taxonomy" id="1522189"/>
    <lineage>
        <taxon>Eukaryota</taxon>
        <taxon>Fungi</taxon>
        <taxon>Dikarya</taxon>
        <taxon>Basidiomycota</taxon>
        <taxon>Ustilaginomycotina</taxon>
        <taxon>Exobasidiomycetes</taxon>
        <taxon>Ceraceosorales</taxon>
        <taxon>Ceraceosoraceae</taxon>
        <taxon>Ceraceosorus</taxon>
    </lineage>
</organism>
<dbReference type="AlphaFoldDB" id="A0A316VRZ6"/>
<feature type="compositionally biased region" description="Low complexity" evidence="1">
    <location>
        <begin position="64"/>
        <end position="80"/>
    </location>
</feature>
<feature type="compositionally biased region" description="Polar residues" evidence="1">
    <location>
        <begin position="139"/>
        <end position="154"/>
    </location>
</feature>
<feature type="region of interest" description="Disordered" evidence="1">
    <location>
        <begin position="62"/>
        <end position="189"/>
    </location>
</feature>
<feature type="compositionally biased region" description="Polar residues" evidence="1">
    <location>
        <begin position="90"/>
        <end position="99"/>
    </location>
</feature>
<gene>
    <name evidence="2" type="ORF">IE81DRAFT_222797</name>
</gene>
<protein>
    <submittedName>
        <fullName evidence="2">Uncharacterized protein</fullName>
    </submittedName>
</protein>
<proteinExistence type="predicted"/>
<accession>A0A316VRZ6</accession>